<sequence>MHLDGTSQETIAYFTVLAYFEPFRYEKLAARVTAESSRRIIDAMEMGFSVPLCTACTALSCQGMHPEHSRVYKSISWGLAKYTPSLDSTALRRIAQRQQVEAVESFVFHYSILFSNIFGQSVVLP</sequence>
<protein>
    <submittedName>
        <fullName evidence="1">Uncharacterized protein</fullName>
    </submittedName>
</protein>
<evidence type="ECO:0000313" key="2">
    <source>
        <dbReference type="Proteomes" id="UP000294847"/>
    </source>
</evidence>
<evidence type="ECO:0000313" key="1">
    <source>
        <dbReference type="EMBL" id="QBZ63913.1"/>
    </source>
</evidence>
<dbReference type="AlphaFoldDB" id="A0A4P7NNL1"/>
<accession>A0A4P7NNL1</accession>
<reference evidence="1 2" key="1">
    <citation type="journal article" date="2019" name="Mol. Biol. Evol.">
        <title>Blast fungal genomes show frequent chromosomal changes, gene gains and losses, and effector gene turnover.</title>
        <authorList>
            <person name="Gomez Luciano L.B."/>
            <person name="Jason Tsai I."/>
            <person name="Chuma I."/>
            <person name="Tosa Y."/>
            <person name="Chen Y.H."/>
            <person name="Li J.Y."/>
            <person name="Li M.Y."/>
            <person name="Jade Lu M.Y."/>
            <person name="Nakayashiki H."/>
            <person name="Li W.H."/>
        </authorList>
    </citation>
    <scope>NUCLEOTIDE SEQUENCE [LARGE SCALE GENOMIC DNA]</scope>
    <source>
        <strain evidence="1">MZ5-1-6</strain>
    </source>
</reference>
<gene>
    <name evidence="1" type="ORF">PoMZ_05604</name>
</gene>
<dbReference type="Proteomes" id="UP000294847">
    <property type="component" value="Chromosome 6"/>
</dbReference>
<dbReference type="EMBL" id="CP034209">
    <property type="protein sequence ID" value="QBZ63913.1"/>
    <property type="molecule type" value="Genomic_DNA"/>
</dbReference>
<name>A0A4P7NNL1_PYROR</name>
<organism evidence="1 2">
    <name type="scientific">Pyricularia oryzae</name>
    <name type="common">Rice blast fungus</name>
    <name type="synonym">Magnaporthe oryzae</name>
    <dbReference type="NCBI Taxonomy" id="318829"/>
    <lineage>
        <taxon>Eukaryota</taxon>
        <taxon>Fungi</taxon>
        <taxon>Dikarya</taxon>
        <taxon>Ascomycota</taxon>
        <taxon>Pezizomycotina</taxon>
        <taxon>Sordariomycetes</taxon>
        <taxon>Sordariomycetidae</taxon>
        <taxon>Magnaporthales</taxon>
        <taxon>Pyriculariaceae</taxon>
        <taxon>Pyricularia</taxon>
    </lineage>
</organism>
<proteinExistence type="predicted"/>